<dbReference type="SUPFAM" id="SSF53474">
    <property type="entry name" value="alpha/beta-Hydrolases"/>
    <property type="match status" value="1"/>
</dbReference>
<dbReference type="PANTHER" id="PTHR22946:SF9">
    <property type="entry name" value="POLYKETIDE TRANSFERASE AF380"/>
    <property type="match status" value="1"/>
</dbReference>
<dbReference type="Pfam" id="PF01738">
    <property type="entry name" value="DLH"/>
    <property type="match status" value="1"/>
</dbReference>
<dbReference type="RefSeq" id="WP_127766196.1">
    <property type="nucleotide sequence ID" value="NZ_SADE01000002.1"/>
</dbReference>
<dbReference type="InterPro" id="IPR002925">
    <property type="entry name" value="Dienelactn_hydro"/>
</dbReference>
<evidence type="ECO:0000259" key="3">
    <source>
        <dbReference type="Pfam" id="PF01738"/>
    </source>
</evidence>
<feature type="domain" description="Dienelactone hydrolase" evidence="3">
    <location>
        <begin position="75"/>
        <end position="262"/>
    </location>
</feature>
<dbReference type="Gene3D" id="3.40.50.1820">
    <property type="entry name" value="alpha/beta hydrolase"/>
    <property type="match status" value="1"/>
</dbReference>
<dbReference type="AlphaFoldDB" id="A0A3S2Y3A9"/>
<keyword evidence="1" id="KW-0378">Hydrolase</keyword>
<dbReference type="Proteomes" id="UP000287447">
    <property type="component" value="Unassembled WGS sequence"/>
</dbReference>
<dbReference type="InterPro" id="IPR050261">
    <property type="entry name" value="FrsA_esterase"/>
</dbReference>
<keyword evidence="5" id="KW-1185">Reference proteome</keyword>
<keyword evidence="2" id="KW-0732">Signal</keyword>
<gene>
    <name evidence="4" type="ORF">EOI86_16250</name>
</gene>
<dbReference type="OrthoDB" id="9771666at2"/>
<comment type="caution">
    <text evidence="4">The sequence shown here is derived from an EMBL/GenBank/DDBJ whole genome shotgun (WGS) entry which is preliminary data.</text>
</comment>
<evidence type="ECO:0000313" key="5">
    <source>
        <dbReference type="Proteomes" id="UP000287447"/>
    </source>
</evidence>
<dbReference type="InterPro" id="IPR029058">
    <property type="entry name" value="AB_hydrolase_fold"/>
</dbReference>
<feature type="signal peptide" evidence="2">
    <location>
        <begin position="1"/>
        <end position="30"/>
    </location>
</feature>
<reference evidence="5" key="1">
    <citation type="submission" date="2019-01" db="EMBL/GenBank/DDBJ databases">
        <title>Gri0909 isolated from a small marine red alga.</title>
        <authorList>
            <person name="Kim J."/>
            <person name="Jeong S.E."/>
            <person name="Jeon C.O."/>
        </authorList>
    </citation>
    <scope>NUCLEOTIDE SEQUENCE [LARGE SCALE GENOMIC DNA]</scope>
    <source>
        <strain evidence="5">Gri0909</strain>
    </source>
</reference>
<evidence type="ECO:0000256" key="2">
    <source>
        <dbReference type="SAM" id="SignalP"/>
    </source>
</evidence>
<dbReference type="GO" id="GO:0052689">
    <property type="term" value="F:carboxylic ester hydrolase activity"/>
    <property type="evidence" value="ECO:0007669"/>
    <property type="project" value="UniProtKB-ARBA"/>
</dbReference>
<dbReference type="PANTHER" id="PTHR22946">
    <property type="entry name" value="DIENELACTONE HYDROLASE DOMAIN-CONTAINING PROTEIN-RELATED"/>
    <property type="match status" value="1"/>
</dbReference>
<organism evidence="4 5">
    <name type="scientific">Hwanghaeella grinnelliae</name>
    <dbReference type="NCBI Taxonomy" id="2500179"/>
    <lineage>
        <taxon>Bacteria</taxon>
        <taxon>Pseudomonadati</taxon>
        <taxon>Pseudomonadota</taxon>
        <taxon>Alphaproteobacteria</taxon>
        <taxon>Rhodospirillales</taxon>
        <taxon>Rhodospirillaceae</taxon>
        <taxon>Hwanghaeella</taxon>
    </lineage>
</organism>
<evidence type="ECO:0000313" key="4">
    <source>
        <dbReference type="EMBL" id="RVU36720.1"/>
    </source>
</evidence>
<accession>A0A3S2Y3A9</accession>
<proteinExistence type="predicted"/>
<name>A0A3S2Y3A9_9PROT</name>
<protein>
    <recommendedName>
        <fullName evidence="3">Dienelactone hydrolase domain-containing protein</fullName>
    </recommendedName>
</protein>
<dbReference type="EMBL" id="SADE01000002">
    <property type="protein sequence ID" value="RVU36720.1"/>
    <property type="molecule type" value="Genomic_DNA"/>
</dbReference>
<evidence type="ECO:0000256" key="1">
    <source>
        <dbReference type="ARBA" id="ARBA00022801"/>
    </source>
</evidence>
<sequence length="338" mass="36030">MRLTSFRFPYRFLHFALLAFCLCAGAPSHAQVHVEHAAYATREVAGFHDLISGPKAANLEIVSDLYLPAGVESPGVGPFPAMVILHGSGGEWGGRGKRHAALLTKNGIAALVVDTFKARNLTLDTGYIARLKRANLPDQIADAFAALAMLKQHPKIDADRIGVLGYSMGGVSALLAAHAVIADPLTQNGGGFSLHIGFYPPCFATTADTRTTGAEIVTLWGTEDKSTHRQACETYMETLEAGGSPVEIHWMEGAVHAWNSLSPGTFFPTAPHGSPCNYVVNANGTVRETVTAQAASTDRLFMNVMADCTAEGYSIAHNGDVDAAANRILLDAIRRYLP</sequence>
<feature type="chain" id="PRO_5018739005" description="Dienelactone hydrolase domain-containing protein" evidence="2">
    <location>
        <begin position="31"/>
        <end position="338"/>
    </location>
</feature>